<dbReference type="AlphaFoldDB" id="A0A9Q1F373"/>
<reference evidence="1" key="1">
    <citation type="journal article" date="2023" name="Science">
        <title>Genome structures resolve the early diversification of teleost fishes.</title>
        <authorList>
            <person name="Parey E."/>
            <person name="Louis A."/>
            <person name="Montfort J."/>
            <person name="Bouchez O."/>
            <person name="Roques C."/>
            <person name="Iampietro C."/>
            <person name="Lluch J."/>
            <person name="Castinel A."/>
            <person name="Donnadieu C."/>
            <person name="Desvignes T."/>
            <person name="Floi Bucao C."/>
            <person name="Jouanno E."/>
            <person name="Wen M."/>
            <person name="Mejri S."/>
            <person name="Dirks R."/>
            <person name="Jansen H."/>
            <person name="Henkel C."/>
            <person name="Chen W.J."/>
            <person name="Zahm M."/>
            <person name="Cabau C."/>
            <person name="Klopp C."/>
            <person name="Thompson A.W."/>
            <person name="Robinson-Rechavi M."/>
            <person name="Braasch I."/>
            <person name="Lecointre G."/>
            <person name="Bobe J."/>
            <person name="Postlethwait J.H."/>
            <person name="Berthelot C."/>
            <person name="Roest Crollius H."/>
            <person name="Guiguen Y."/>
        </authorList>
    </citation>
    <scope>NUCLEOTIDE SEQUENCE</scope>
    <source>
        <strain evidence="1">WJC10195</strain>
    </source>
</reference>
<evidence type="ECO:0000313" key="2">
    <source>
        <dbReference type="Proteomes" id="UP001152622"/>
    </source>
</evidence>
<protein>
    <submittedName>
        <fullName evidence="1">Uncharacterized protein</fullName>
    </submittedName>
</protein>
<proteinExistence type="predicted"/>
<accession>A0A9Q1F373</accession>
<organism evidence="1 2">
    <name type="scientific">Synaphobranchus kaupii</name>
    <name type="common">Kaup's arrowtooth eel</name>
    <dbReference type="NCBI Taxonomy" id="118154"/>
    <lineage>
        <taxon>Eukaryota</taxon>
        <taxon>Metazoa</taxon>
        <taxon>Chordata</taxon>
        <taxon>Craniata</taxon>
        <taxon>Vertebrata</taxon>
        <taxon>Euteleostomi</taxon>
        <taxon>Actinopterygii</taxon>
        <taxon>Neopterygii</taxon>
        <taxon>Teleostei</taxon>
        <taxon>Anguilliformes</taxon>
        <taxon>Synaphobranchidae</taxon>
        <taxon>Synaphobranchus</taxon>
    </lineage>
</organism>
<evidence type="ECO:0000313" key="1">
    <source>
        <dbReference type="EMBL" id="KAJ8349952.1"/>
    </source>
</evidence>
<dbReference type="Proteomes" id="UP001152622">
    <property type="component" value="Chromosome 9"/>
</dbReference>
<name>A0A9Q1F373_SYNKA</name>
<keyword evidence="2" id="KW-1185">Reference proteome</keyword>
<dbReference type="EMBL" id="JAINUF010000009">
    <property type="protein sequence ID" value="KAJ8349952.1"/>
    <property type="molecule type" value="Genomic_DNA"/>
</dbReference>
<comment type="caution">
    <text evidence="1">The sequence shown here is derived from an EMBL/GenBank/DDBJ whole genome shotgun (WGS) entry which is preliminary data.</text>
</comment>
<sequence length="203" mass="21598">MSLPGNDRRVGQVCGGCDAFFTFLLRATPSSQSSTAQSTSRGGQLAQLTLVVSGHVEHGLAVARISAGPLSCAGNGGHRNGVVLSYTAMLRSAYQTQNAGSGNETFNVDFFHCHKACGGPHVRKLKRGKTYRIPCMSTLLRGKGGVSEDRGRLLTEPALAQATSEADGSSLANDLLAMEREGNSARCDRRESWEHFVGTQLNE</sequence>
<gene>
    <name evidence="1" type="ORF">SKAU_G00250820</name>
</gene>